<dbReference type="Gene3D" id="3.20.20.70">
    <property type="entry name" value="Aldolase class I"/>
    <property type="match status" value="1"/>
</dbReference>
<evidence type="ECO:0000256" key="4">
    <source>
        <dbReference type="ARBA" id="ARBA00013180"/>
    </source>
</evidence>
<dbReference type="AlphaFoldDB" id="A0A655EKC7"/>
<dbReference type="EMBL" id="CQPD01000078">
    <property type="protein sequence ID" value="CNV23956.1"/>
    <property type="molecule type" value="Genomic_DNA"/>
</dbReference>
<dbReference type="EC" id="5.1.3.9" evidence="4"/>
<organism evidence="7 8">
    <name type="scientific">Salmonella enterica subsp. enterica serovar Bovismorbificans</name>
    <dbReference type="NCBI Taxonomy" id="58097"/>
    <lineage>
        <taxon>Bacteria</taxon>
        <taxon>Pseudomonadati</taxon>
        <taxon>Pseudomonadota</taxon>
        <taxon>Gammaproteobacteria</taxon>
        <taxon>Enterobacterales</taxon>
        <taxon>Enterobacteriaceae</taxon>
        <taxon>Salmonella</taxon>
    </lineage>
</organism>
<dbReference type="GO" id="GO:0005829">
    <property type="term" value="C:cytosol"/>
    <property type="evidence" value="ECO:0007669"/>
    <property type="project" value="TreeGrafter"/>
</dbReference>
<dbReference type="InterPro" id="IPR007260">
    <property type="entry name" value="NanE"/>
</dbReference>
<reference evidence="7 8" key="1">
    <citation type="submission" date="2015-03" db="EMBL/GenBank/DDBJ databases">
        <authorList>
            <consortium name="Pathogen Informatics"/>
        </authorList>
    </citation>
    <scope>NUCLEOTIDE SEQUENCE [LARGE SCALE GENOMIC DNA]</scope>
    <source>
        <strain evidence="7 8">D4891</strain>
    </source>
</reference>
<dbReference type="InterPro" id="IPR013785">
    <property type="entry name" value="Aldolase_TIM"/>
</dbReference>
<protein>
    <recommendedName>
        <fullName evidence="4">N-acylglucosamine-6-phosphate 2-epimerase</fullName>
        <ecNumber evidence="4">5.1.3.9</ecNumber>
    </recommendedName>
</protein>
<dbReference type="UniPathway" id="UPA00629">
    <property type="reaction ID" value="UER00682"/>
</dbReference>
<keyword evidence="6" id="KW-0119">Carbohydrate metabolism</keyword>
<dbReference type="PANTHER" id="PTHR36204:SF1">
    <property type="entry name" value="N-ACETYLMANNOSAMINE-6-PHOSPHATE 2-EPIMERASE-RELATED"/>
    <property type="match status" value="1"/>
</dbReference>
<dbReference type="Proteomes" id="UP000042394">
    <property type="component" value="Unassembled WGS sequence"/>
</dbReference>
<dbReference type="PANTHER" id="PTHR36204">
    <property type="entry name" value="N-ACETYLMANNOSAMINE-6-PHOSPHATE 2-EPIMERASE-RELATED"/>
    <property type="match status" value="1"/>
</dbReference>
<evidence type="ECO:0000313" key="7">
    <source>
        <dbReference type="EMBL" id="CNV23956.1"/>
    </source>
</evidence>
<evidence type="ECO:0000256" key="6">
    <source>
        <dbReference type="ARBA" id="ARBA00023277"/>
    </source>
</evidence>
<comment type="pathway">
    <text evidence="3">Amino-sugar metabolism; N-acetylneuraminate degradation; D-fructose 6-phosphate from N-acetylneuraminate: step 3/5.</text>
</comment>
<dbReference type="GO" id="GO:0019262">
    <property type="term" value="P:N-acetylneuraminate catabolic process"/>
    <property type="evidence" value="ECO:0007669"/>
    <property type="project" value="UniProtKB-UniPathway"/>
</dbReference>
<sequence>MARIHHHHLLAMADCSSVDDGLACQRLGADIIGTTMSGYTTPDTPEEPDLPLVKALHDAGCRVIAEGRYNSPALAAEAIRYGAWAVTVGSAITRLEHICGWYNDALKKAAS</sequence>
<proteinExistence type="predicted"/>
<dbReference type="GO" id="GO:0006053">
    <property type="term" value="P:N-acetylmannosamine catabolic process"/>
    <property type="evidence" value="ECO:0007669"/>
    <property type="project" value="TreeGrafter"/>
</dbReference>
<dbReference type="InterPro" id="IPR011060">
    <property type="entry name" value="RibuloseP-bd_barrel"/>
</dbReference>
<accession>A0A655EKC7</accession>
<dbReference type="Pfam" id="PF04131">
    <property type="entry name" value="NanE"/>
    <property type="match status" value="1"/>
</dbReference>
<evidence type="ECO:0000256" key="1">
    <source>
        <dbReference type="ARBA" id="ARBA00000056"/>
    </source>
</evidence>
<dbReference type="SUPFAM" id="SSF51366">
    <property type="entry name" value="Ribulose-phoshate binding barrel"/>
    <property type="match status" value="1"/>
</dbReference>
<evidence type="ECO:0000313" key="8">
    <source>
        <dbReference type="Proteomes" id="UP000042394"/>
    </source>
</evidence>
<keyword evidence="5 7" id="KW-0413">Isomerase</keyword>
<comment type="catalytic activity">
    <reaction evidence="1">
        <text>an N-acyl-D-glucosamine 6-phosphate = an N-acyl-D-mannosamine 6-phosphate</text>
        <dbReference type="Rhea" id="RHEA:23932"/>
        <dbReference type="ChEBI" id="CHEBI:57599"/>
        <dbReference type="ChEBI" id="CHEBI:57666"/>
        <dbReference type="EC" id="5.1.3.9"/>
    </reaction>
</comment>
<evidence type="ECO:0000256" key="2">
    <source>
        <dbReference type="ARBA" id="ARBA00002147"/>
    </source>
</evidence>
<comment type="function">
    <text evidence="2">Converts N-acetylmannosamine-6-phosphate (ManNAc-6-P) to N-acetylglucosamine-6-phosphate (GlcNAc-6-P).</text>
</comment>
<evidence type="ECO:0000256" key="3">
    <source>
        <dbReference type="ARBA" id="ARBA00005081"/>
    </source>
</evidence>
<name>A0A655EKC7_SALET</name>
<evidence type="ECO:0000256" key="5">
    <source>
        <dbReference type="ARBA" id="ARBA00023235"/>
    </source>
</evidence>
<dbReference type="GO" id="GO:0047465">
    <property type="term" value="F:N-acylglucosamine-6-phosphate 2-epimerase activity"/>
    <property type="evidence" value="ECO:0007669"/>
    <property type="project" value="UniProtKB-EC"/>
</dbReference>
<gene>
    <name evidence="7" type="primary">nanE2_2</name>
    <name evidence="7" type="ORF">ERS008207_04696</name>
</gene>